<name>A0A2T3AM37_9PEZI</name>
<accession>A0A2T3AM37</accession>
<sequence length="267" mass="29754">MSGARQSFLCARIRISSAAATHGLQSIPVLSSLGGLPCHLCWKEEAAPWGQVKTPCLEALVNLAGSGSLRLRSWRRFNKKQTWHSTHVRVQPQIARPFCSRPFVLLIQIEVPYLIRKTTTLATLNPWWPASSILLLQNVSTGHQVTSKVRLCILDADKTAQGPATRPCTCTEAFASICLFDDADRTRRGRSKVPFPTTAPPIGAYGSTAPQHSIRIHSPSIVTAVSLVRLRHRLHTGRRFATLQPRQYKGRRGQFVAIFWAFTRSLR</sequence>
<organism evidence="1 2">
    <name type="scientific">Coniella lustricola</name>
    <dbReference type="NCBI Taxonomy" id="2025994"/>
    <lineage>
        <taxon>Eukaryota</taxon>
        <taxon>Fungi</taxon>
        <taxon>Dikarya</taxon>
        <taxon>Ascomycota</taxon>
        <taxon>Pezizomycotina</taxon>
        <taxon>Sordariomycetes</taxon>
        <taxon>Sordariomycetidae</taxon>
        <taxon>Diaporthales</taxon>
        <taxon>Schizoparmaceae</taxon>
        <taxon>Coniella</taxon>
    </lineage>
</organism>
<keyword evidence="2" id="KW-1185">Reference proteome</keyword>
<reference evidence="1 2" key="1">
    <citation type="journal article" date="2018" name="Mycol. Prog.">
        <title>Coniella lustricola, a new species from submerged detritus.</title>
        <authorList>
            <person name="Raudabaugh D.B."/>
            <person name="Iturriaga T."/>
            <person name="Carver A."/>
            <person name="Mondo S."/>
            <person name="Pangilinan J."/>
            <person name="Lipzen A."/>
            <person name="He G."/>
            <person name="Amirebrahimi M."/>
            <person name="Grigoriev I.V."/>
            <person name="Miller A.N."/>
        </authorList>
    </citation>
    <scope>NUCLEOTIDE SEQUENCE [LARGE SCALE GENOMIC DNA]</scope>
    <source>
        <strain evidence="1 2">B22-T-1</strain>
    </source>
</reference>
<dbReference type="EMBL" id="KZ678375">
    <property type="protein sequence ID" value="PSS03460.1"/>
    <property type="molecule type" value="Genomic_DNA"/>
</dbReference>
<protein>
    <submittedName>
        <fullName evidence="1">Uncharacterized protein</fullName>
    </submittedName>
</protein>
<gene>
    <name evidence="1" type="ORF">BD289DRAFT_195003</name>
</gene>
<proteinExistence type="predicted"/>
<dbReference type="Proteomes" id="UP000241462">
    <property type="component" value="Unassembled WGS sequence"/>
</dbReference>
<dbReference type="AlphaFoldDB" id="A0A2T3AM37"/>
<dbReference type="InParanoid" id="A0A2T3AM37"/>
<evidence type="ECO:0000313" key="1">
    <source>
        <dbReference type="EMBL" id="PSS03460.1"/>
    </source>
</evidence>
<evidence type="ECO:0000313" key="2">
    <source>
        <dbReference type="Proteomes" id="UP000241462"/>
    </source>
</evidence>